<evidence type="ECO:0000259" key="1">
    <source>
        <dbReference type="Pfam" id="PF04965"/>
    </source>
</evidence>
<name>A0A839ISL5_9GAMM</name>
<feature type="domain" description="IraD/Gp25-like" evidence="1">
    <location>
        <begin position="29"/>
        <end position="119"/>
    </location>
</feature>
<dbReference type="Pfam" id="PF04965">
    <property type="entry name" value="GPW_gp25"/>
    <property type="match status" value="1"/>
</dbReference>
<gene>
    <name evidence="2" type="ORF">H4O21_11140</name>
</gene>
<organism evidence="2 3">
    <name type="scientific">Oceanospirillum sediminis</name>
    <dbReference type="NCBI Taxonomy" id="2760088"/>
    <lineage>
        <taxon>Bacteria</taxon>
        <taxon>Pseudomonadati</taxon>
        <taxon>Pseudomonadota</taxon>
        <taxon>Gammaproteobacteria</taxon>
        <taxon>Oceanospirillales</taxon>
        <taxon>Oceanospirillaceae</taxon>
        <taxon>Oceanospirillum</taxon>
    </lineage>
</organism>
<dbReference type="AlphaFoldDB" id="A0A839ISL5"/>
<comment type="caution">
    <text evidence="2">The sequence shown here is derived from an EMBL/GenBank/DDBJ whole genome shotgun (WGS) entry which is preliminary data.</text>
</comment>
<protein>
    <submittedName>
        <fullName evidence="2">GPW/gp25 family protein</fullName>
    </submittedName>
</protein>
<keyword evidence="3" id="KW-1185">Reference proteome</keyword>
<dbReference type="Gene3D" id="3.10.450.40">
    <property type="match status" value="1"/>
</dbReference>
<sequence>MSEDNAFLGTGWSFPPEFRADTGDVLMVSDKQDIEQSLTILLSTRPGERVMQPDYGCGIQTMVFAELNLATITEIRALIEQAILYFEPRIELEKVSVDATDTLNGRLLILLEYTIITTNRRSNMVYPFFIMEGTLVDL</sequence>
<proteinExistence type="predicted"/>
<evidence type="ECO:0000313" key="2">
    <source>
        <dbReference type="EMBL" id="MBB1487166.1"/>
    </source>
</evidence>
<dbReference type="EMBL" id="JACJFM010000012">
    <property type="protein sequence ID" value="MBB1487166.1"/>
    <property type="molecule type" value="Genomic_DNA"/>
</dbReference>
<dbReference type="RefSeq" id="WP_182808949.1">
    <property type="nucleotide sequence ID" value="NZ_JACJFM010000012.1"/>
</dbReference>
<dbReference type="Proteomes" id="UP000565262">
    <property type="component" value="Unassembled WGS sequence"/>
</dbReference>
<reference evidence="2 3" key="1">
    <citation type="submission" date="2020-08" db="EMBL/GenBank/DDBJ databases">
        <title>Oceanospirillum sp. nov. isolated from marine sediment.</title>
        <authorList>
            <person name="Ji X."/>
        </authorList>
    </citation>
    <scope>NUCLEOTIDE SEQUENCE [LARGE SCALE GENOMIC DNA]</scope>
    <source>
        <strain evidence="2 3">D5</strain>
    </source>
</reference>
<evidence type="ECO:0000313" key="3">
    <source>
        <dbReference type="Proteomes" id="UP000565262"/>
    </source>
</evidence>
<dbReference type="InterPro" id="IPR007048">
    <property type="entry name" value="IraD/Gp25-like"/>
</dbReference>
<accession>A0A839ISL5</accession>
<dbReference type="SUPFAM" id="SSF160719">
    <property type="entry name" value="gpW/gp25-like"/>
    <property type="match status" value="1"/>
</dbReference>